<comment type="caution">
    <text evidence="2">The sequence shown here is derived from an EMBL/GenBank/DDBJ whole genome shotgun (WGS) entry which is preliminary data.</text>
</comment>
<dbReference type="SMART" id="SM00943">
    <property type="entry name" value="Prim-Pol"/>
    <property type="match status" value="1"/>
</dbReference>
<organism evidence="2 3">
    <name type="scientific">Streptomyces leeuwenhoekii</name>
    <dbReference type="NCBI Taxonomy" id="1437453"/>
    <lineage>
        <taxon>Bacteria</taxon>
        <taxon>Bacillati</taxon>
        <taxon>Actinomycetota</taxon>
        <taxon>Actinomycetes</taxon>
        <taxon>Kitasatosporales</taxon>
        <taxon>Streptomycetaceae</taxon>
        <taxon>Streptomyces</taxon>
    </lineage>
</organism>
<dbReference type="Pfam" id="PF09250">
    <property type="entry name" value="Prim-Pol"/>
    <property type="match status" value="1"/>
</dbReference>
<evidence type="ECO:0000313" key="2">
    <source>
        <dbReference type="EMBL" id="KMS81798.1"/>
    </source>
</evidence>
<dbReference type="RefSeq" id="WP_048571743.1">
    <property type="nucleotide sequence ID" value="NZ_LFEH01000002.1"/>
</dbReference>
<evidence type="ECO:0000259" key="1">
    <source>
        <dbReference type="SMART" id="SM00943"/>
    </source>
</evidence>
<reference evidence="2 3" key="1">
    <citation type="submission" date="2015-06" db="EMBL/GenBank/DDBJ databases">
        <title>Draft genome sequence of Streptomyces leeuwenhoekii C58, which produces the novel lasso peptide, chaxapeptin.</title>
        <authorList>
            <person name="Yi Y."/>
            <person name="Hai D."/>
            <person name="Jaspars M."/>
            <person name="Sheng H."/>
            <person name="Rateb M.E."/>
            <person name="Bull A."/>
            <person name="Goodfellow M."/>
            <person name="Asenjo J.A."/>
            <person name="Ebel R."/>
        </authorList>
    </citation>
    <scope>NUCLEOTIDE SEQUENCE [LARGE SCALE GENOMIC DNA]</scope>
    <source>
        <strain evidence="2 3">C58</strain>
    </source>
</reference>
<name>A0ABR5I5E9_STRLW</name>
<dbReference type="Proteomes" id="UP000037274">
    <property type="component" value="Unassembled WGS sequence"/>
</dbReference>
<sequence>MSSWQNALEHALRAAALGYPVFPLSRNKVPAIPSPHDRGHKCPNFTECGTPGHGVGDATADTANVRWLFDHAPHAAGYGIACGGRLRLVGLDLDRKNGVDGVATLDRLASEHRFTVPRGTWITCTPSGGYHIGLIAPAGVAVPNSVGRLGPGIDVRGTRGYLVGPGSAGKNGEYVFHPQLGYKPPQPVPEGLLKLMLPPPPQPRRQAPLLRTRSAALDGLVRVVTGAQEGERNSKLYWAAAKAWAHVEDGHLGALDVETTLLGAAVSRGLGEAEARRTIESARRTVGARS</sequence>
<accession>A0ABR5I5E9</accession>
<keyword evidence="3" id="KW-1185">Reference proteome</keyword>
<evidence type="ECO:0000313" key="3">
    <source>
        <dbReference type="Proteomes" id="UP000037274"/>
    </source>
</evidence>
<protein>
    <recommendedName>
        <fullName evidence="1">DNA primase/polymerase bifunctional N-terminal domain-containing protein</fullName>
    </recommendedName>
</protein>
<dbReference type="SUPFAM" id="SSF56747">
    <property type="entry name" value="Prim-pol domain"/>
    <property type="match status" value="1"/>
</dbReference>
<dbReference type="CDD" id="cd04859">
    <property type="entry name" value="Prim_Pol"/>
    <property type="match status" value="1"/>
</dbReference>
<proteinExistence type="predicted"/>
<dbReference type="EMBL" id="LFEH01000002">
    <property type="protein sequence ID" value="KMS81798.1"/>
    <property type="molecule type" value="Genomic_DNA"/>
</dbReference>
<dbReference type="InterPro" id="IPR015330">
    <property type="entry name" value="DNA_primase/pol_bifunc_N"/>
</dbReference>
<gene>
    <name evidence="2" type="ORF">ACH49_01315</name>
</gene>
<feature type="domain" description="DNA primase/polymerase bifunctional N-terminal" evidence="1">
    <location>
        <begin position="11"/>
        <end position="192"/>
    </location>
</feature>